<evidence type="ECO:0000256" key="2">
    <source>
        <dbReference type="ARBA" id="ARBA00022840"/>
    </source>
</evidence>
<keyword evidence="1 3" id="KW-0547">Nucleotide-binding</keyword>
<dbReference type="InterPro" id="IPR050206">
    <property type="entry name" value="FtsK/SpoIIIE/SftA"/>
</dbReference>
<dbReference type="PANTHER" id="PTHR22683">
    <property type="entry name" value="SPORULATION PROTEIN RELATED"/>
    <property type="match status" value="1"/>
</dbReference>
<dbReference type="EMBL" id="BAWF01000055">
    <property type="protein sequence ID" value="GAF48558.1"/>
    <property type="molecule type" value="Genomic_DNA"/>
</dbReference>
<organism evidence="5 6">
    <name type="scientific">Rhodococcus wratislaviensis NBRC 100605</name>
    <dbReference type="NCBI Taxonomy" id="1219028"/>
    <lineage>
        <taxon>Bacteria</taxon>
        <taxon>Bacillati</taxon>
        <taxon>Actinomycetota</taxon>
        <taxon>Actinomycetes</taxon>
        <taxon>Mycobacteriales</taxon>
        <taxon>Nocardiaceae</taxon>
        <taxon>Rhodococcus</taxon>
    </lineage>
</organism>
<evidence type="ECO:0000313" key="5">
    <source>
        <dbReference type="EMBL" id="GAF48558.1"/>
    </source>
</evidence>
<dbReference type="InterPro" id="IPR002543">
    <property type="entry name" value="FtsK_dom"/>
</dbReference>
<keyword evidence="6" id="KW-1185">Reference proteome</keyword>
<protein>
    <submittedName>
        <fullName evidence="5">Putative FtsK/SpoIIIE family protein</fullName>
    </submittedName>
</protein>
<name>X0PYJ4_RHOWR</name>
<dbReference type="Pfam" id="PF01580">
    <property type="entry name" value="FtsK_SpoIIIE"/>
    <property type="match status" value="1"/>
</dbReference>
<dbReference type="PROSITE" id="PS50901">
    <property type="entry name" value="FTSK"/>
    <property type="match status" value="1"/>
</dbReference>
<keyword evidence="2 3" id="KW-0067">ATP-binding</keyword>
<dbReference type="CDD" id="cd01127">
    <property type="entry name" value="TrwB_TraG_TraD_VirD4"/>
    <property type="match status" value="1"/>
</dbReference>
<evidence type="ECO:0000259" key="4">
    <source>
        <dbReference type="PROSITE" id="PS50901"/>
    </source>
</evidence>
<dbReference type="PANTHER" id="PTHR22683:SF41">
    <property type="entry name" value="DNA TRANSLOCASE FTSK"/>
    <property type="match status" value="1"/>
</dbReference>
<dbReference type="GO" id="GO:0003677">
    <property type="term" value="F:DNA binding"/>
    <property type="evidence" value="ECO:0007669"/>
    <property type="project" value="InterPro"/>
</dbReference>
<dbReference type="GO" id="GO:0005524">
    <property type="term" value="F:ATP binding"/>
    <property type="evidence" value="ECO:0007669"/>
    <property type="project" value="UniProtKB-UniRule"/>
</dbReference>
<reference evidence="5 6" key="1">
    <citation type="submission" date="2014-02" db="EMBL/GenBank/DDBJ databases">
        <title>Whole genome shotgun sequence of Rhodococcus wratislaviensis NBRC 100605.</title>
        <authorList>
            <person name="Hosoyama A."/>
            <person name="Tsuchikane K."/>
            <person name="Yoshida I."/>
            <person name="Ohji S."/>
            <person name="Ichikawa N."/>
            <person name="Yamazoe A."/>
            <person name="Fujita N."/>
        </authorList>
    </citation>
    <scope>NUCLEOTIDE SEQUENCE [LARGE SCALE GENOMIC DNA]</scope>
    <source>
        <strain evidence="5 6">NBRC 100605</strain>
    </source>
</reference>
<feature type="binding site" evidence="3">
    <location>
        <begin position="331"/>
        <end position="338"/>
    </location>
    <ligand>
        <name>ATP</name>
        <dbReference type="ChEBI" id="CHEBI:30616"/>
    </ligand>
</feature>
<dbReference type="OrthoDB" id="5083868at2"/>
<feature type="domain" description="FtsK" evidence="4">
    <location>
        <begin position="311"/>
        <end position="505"/>
    </location>
</feature>
<dbReference type="SUPFAM" id="SSF52540">
    <property type="entry name" value="P-loop containing nucleoside triphosphate hydrolases"/>
    <property type="match status" value="1"/>
</dbReference>
<sequence length="701" mass="76182">MAQRDPLKDFLVELFGPAPGARSGRTGQPTPEPAVDPYRTFAPVAVAAAALAFYAPQLADTAITDTVDQARQIITTVHGYRWPLGALASGWSALDLVRWRGHRQRLALEAQLRQTTRHLPVKVTVAFPPGIGALRSAKIRLPRGAIIRPKEMDEFTTAVRGVAGRTGTYTYSVRHHAHRDLILITRKPIEPDTRSPRHKALQTALAAGTIFKEPNVTVHSCNDDGIETGYKITFTPSLNSGARGFQAKVDEALAALAGDHESGRTWATEWTPSEGYLMMYLRAPLPTRVDHPLALVDENLRHLPYATGAANLSLYWDVSTKSNKPHCLIVGPTGGGKTSVIRTLLTEASRRGIPFLGVDPKMIELDGLEGYPGCAAIVYDAVRSAMLVRALHAEMMARNHYVHVKKIEPSQLPLLIAVLDEFFILSGKWQRLAKDEDEEIRAQVKQLDPLGAWADLAVLARSAGIRLLLGVQRPDASLFGSSSGNARDNFGTRISLGNLSQDGALMMWGDAHVGREVDTSIPGRGVVTALDGSPVDAQMWWTPNVDPHPNKWNQLSAGEKAIVHGLAPIESPTFEFFSTELREFVEAERALAKRAREFGDAPEPSVLTDFPKDHDTVDDEVADAIPASAVTEGMAILLDEDNGHPVPVTVDTVTVVRDKDTGDVVETVLSINAGGRVKTTVHFDATEVVMLPEPDTVLTTA</sequence>
<dbReference type="Gene3D" id="3.40.50.300">
    <property type="entry name" value="P-loop containing nucleotide triphosphate hydrolases"/>
    <property type="match status" value="1"/>
</dbReference>
<comment type="caution">
    <text evidence="5">The sequence shown here is derived from an EMBL/GenBank/DDBJ whole genome shotgun (WGS) entry which is preliminary data.</text>
</comment>
<dbReference type="RefSeq" id="WP_037239012.1">
    <property type="nucleotide sequence ID" value="NZ_BAWF01000055.1"/>
</dbReference>
<evidence type="ECO:0000256" key="3">
    <source>
        <dbReference type="PROSITE-ProRule" id="PRU00289"/>
    </source>
</evidence>
<proteinExistence type="predicted"/>
<gene>
    <name evidence="5" type="ORF">RW1_055_00540</name>
</gene>
<dbReference type="Proteomes" id="UP000019491">
    <property type="component" value="Unassembled WGS sequence"/>
</dbReference>
<evidence type="ECO:0000256" key="1">
    <source>
        <dbReference type="ARBA" id="ARBA00022741"/>
    </source>
</evidence>
<dbReference type="AlphaFoldDB" id="X0PYJ4"/>
<dbReference type="InterPro" id="IPR027417">
    <property type="entry name" value="P-loop_NTPase"/>
</dbReference>
<accession>X0PYJ4</accession>
<evidence type="ECO:0000313" key="6">
    <source>
        <dbReference type="Proteomes" id="UP000019491"/>
    </source>
</evidence>